<reference evidence="2 3" key="1">
    <citation type="submission" date="2021-06" db="EMBL/GenBank/DDBJ databases">
        <title>Caerostris extrusa draft genome.</title>
        <authorList>
            <person name="Kono N."/>
            <person name="Arakawa K."/>
        </authorList>
    </citation>
    <scope>NUCLEOTIDE SEQUENCE [LARGE SCALE GENOMIC DNA]</scope>
</reference>
<evidence type="ECO:0000313" key="2">
    <source>
        <dbReference type="EMBL" id="GIY97972.1"/>
    </source>
</evidence>
<dbReference type="Proteomes" id="UP001054945">
    <property type="component" value="Unassembled WGS sequence"/>
</dbReference>
<name>A0AAV4XS17_CAEEX</name>
<keyword evidence="3" id="KW-1185">Reference proteome</keyword>
<feature type="region of interest" description="Disordered" evidence="1">
    <location>
        <begin position="82"/>
        <end position="121"/>
    </location>
</feature>
<organism evidence="2 3">
    <name type="scientific">Caerostris extrusa</name>
    <name type="common">Bark spider</name>
    <name type="synonym">Caerostris bankana</name>
    <dbReference type="NCBI Taxonomy" id="172846"/>
    <lineage>
        <taxon>Eukaryota</taxon>
        <taxon>Metazoa</taxon>
        <taxon>Ecdysozoa</taxon>
        <taxon>Arthropoda</taxon>
        <taxon>Chelicerata</taxon>
        <taxon>Arachnida</taxon>
        <taxon>Araneae</taxon>
        <taxon>Araneomorphae</taxon>
        <taxon>Entelegynae</taxon>
        <taxon>Araneoidea</taxon>
        <taxon>Araneidae</taxon>
        <taxon>Caerostris</taxon>
    </lineage>
</organism>
<evidence type="ECO:0000256" key="1">
    <source>
        <dbReference type="SAM" id="MobiDB-lite"/>
    </source>
</evidence>
<comment type="caution">
    <text evidence="2">The sequence shown here is derived from an EMBL/GenBank/DDBJ whole genome shotgun (WGS) entry which is preliminary data.</text>
</comment>
<sequence length="121" mass="13985">MNLIQNAYFVENNTETNQNLAENISSIEILGLVSTKFEKDVRNDEVNHEIYLVGLKRELSDNNEQEITTVIENFDNLPDILDDFQDHDLDPGEDSISNKQDNSENTSFSITEDGNEFWRTR</sequence>
<gene>
    <name evidence="2" type="ORF">CEXT_160791</name>
</gene>
<protein>
    <submittedName>
        <fullName evidence="2">Uncharacterized protein</fullName>
    </submittedName>
</protein>
<proteinExistence type="predicted"/>
<evidence type="ECO:0000313" key="3">
    <source>
        <dbReference type="Proteomes" id="UP001054945"/>
    </source>
</evidence>
<accession>A0AAV4XS17</accession>
<dbReference type="AlphaFoldDB" id="A0AAV4XS17"/>
<dbReference type="EMBL" id="BPLR01018236">
    <property type="protein sequence ID" value="GIY97972.1"/>
    <property type="molecule type" value="Genomic_DNA"/>
</dbReference>
<feature type="compositionally biased region" description="Polar residues" evidence="1">
    <location>
        <begin position="95"/>
        <end position="112"/>
    </location>
</feature>